<protein>
    <submittedName>
        <fullName evidence="2">Alpha/beta hydrolase</fullName>
    </submittedName>
</protein>
<dbReference type="AlphaFoldDB" id="A0A931IEV4"/>
<dbReference type="Proteomes" id="UP000655751">
    <property type="component" value="Unassembled WGS sequence"/>
</dbReference>
<reference evidence="2" key="1">
    <citation type="submission" date="2020-11" db="EMBL/GenBank/DDBJ databases">
        <title>Nocardia NEAU-351.nov., a novel actinomycete isolated from the cow dung.</title>
        <authorList>
            <person name="Zhang X."/>
        </authorList>
    </citation>
    <scope>NUCLEOTIDE SEQUENCE</scope>
    <source>
        <strain evidence="2">NEAU-351</strain>
    </source>
</reference>
<dbReference type="EMBL" id="JADMLG010000010">
    <property type="protein sequence ID" value="MBH0779263.1"/>
    <property type="molecule type" value="Genomic_DNA"/>
</dbReference>
<gene>
    <name evidence="2" type="ORF">IT779_23625</name>
</gene>
<comment type="caution">
    <text evidence="2">The sequence shown here is derived from an EMBL/GenBank/DDBJ whole genome shotgun (WGS) entry which is preliminary data.</text>
</comment>
<feature type="domain" description="AB hydrolase-1" evidence="1">
    <location>
        <begin position="19"/>
        <end position="252"/>
    </location>
</feature>
<dbReference type="InterPro" id="IPR029058">
    <property type="entry name" value="AB_hydrolase_fold"/>
</dbReference>
<keyword evidence="3" id="KW-1185">Reference proteome</keyword>
<dbReference type="PRINTS" id="PR00111">
    <property type="entry name" value="ABHYDROLASE"/>
</dbReference>
<dbReference type="SUPFAM" id="SSF53474">
    <property type="entry name" value="alpha/beta-Hydrolases"/>
    <property type="match status" value="1"/>
</dbReference>
<evidence type="ECO:0000313" key="2">
    <source>
        <dbReference type="EMBL" id="MBH0779263.1"/>
    </source>
</evidence>
<dbReference type="PANTHER" id="PTHR43798:SF6">
    <property type="entry name" value="HYDROLASE, PUTATIVE (AFU_ORTHOLOGUE AFUA_4G13070)-RELATED"/>
    <property type="match status" value="1"/>
</dbReference>
<dbReference type="InterPro" id="IPR050266">
    <property type="entry name" value="AB_hydrolase_sf"/>
</dbReference>
<evidence type="ECO:0000259" key="1">
    <source>
        <dbReference type="Pfam" id="PF12697"/>
    </source>
</evidence>
<dbReference type="Pfam" id="PF12697">
    <property type="entry name" value="Abhydrolase_6"/>
    <property type="match status" value="1"/>
</dbReference>
<evidence type="ECO:0000313" key="3">
    <source>
        <dbReference type="Proteomes" id="UP000655751"/>
    </source>
</evidence>
<organism evidence="2 3">
    <name type="scientific">Nocardia bovistercoris</name>
    <dbReference type="NCBI Taxonomy" id="2785916"/>
    <lineage>
        <taxon>Bacteria</taxon>
        <taxon>Bacillati</taxon>
        <taxon>Actinomycetota</taxon>
        <taxon>Actinomycetes</taxon>
        <taxon>Mycobacteriales</taxon>
        <taxon>Nocardiaceae</taxon>
        <taxon>Nocardia</taxon>
    </lineage>
</organism>
<sequence>MTVRTSELNVVVKGSGLPIVFLHGYGVDHRTFLPCEDVFTDDEPWQRIYVDLPGFGGSPAEGTAPNADAFLALIERFVDNRIDSRFAVVGNSFGAQLARHLVGAFRDRVVGAAFFSPVLVDPRDATLPEKVFPRSNRELRDRLDPVERALFRANAMDQSWGAWDRFARCVLPGLQVYDREFGELLRASFVPVERVEYEKGSVDIPALLITGRQDTIVGWSDQQILSRTYTRMDNVVLDACGHNPHVDRPVAFDSCFREWVRRVAAELRS</sequence>
<dbReference type="PANTHER" id="PTHR43798">
    <property type="entry name" value="MONOACYLGLYCEROL LIPASE"/>
    <property type="match status" value="1"/>
</dbReference>
<keyword evidence="2" id="KW-0378">Hydrolase</keyword>
<dbReference type="Gene3D" id="3.40.50.1820">
    <property type="entry name" value="alpha/beta hydrolase"/>
    <property type="match status" value="1"/>
</dbReference>
<dbReference type="RefSeq" id="WP_196151579.1">
    <property type="nucleotide sequence ID" value="NZ_JADMLG010000010.1"/>
</dbReference>
<proteinExistence type="predicted"/>
<name>A0A931IEV4_9NOCA</name>
<dbReference type="InterPro" id="IPR000073">
    <property type="entry name" value="AB_hydrolase_1"/>
</dbReference>
<accession>A0A931IEV4</accession>
<dbReference type="GO" id="GO:0016787">
    <property type="term" value="F:hydrolase activity"/>
    <property type="evidence" value="ECO:0007669"/>
    <property type="project" value="UniProtKB-KW"/>
</dbReference>